<dbReference type="InterPro" id="IPR007372">
    <property type="entry name" value="Lipid/polyisoprenoid-bd_YceI"/>
</dbReference>
<evidence type="ECO:0000259" key="2">
    <source>
        <dbReference type="SMART" id="SM00867"/>
    </source>
</evidence>
<dbReference type="RefSeq" id="WP_386098550.1">
    <property type="nucleotide sequence ID" value="NZ_JBHUOZ010000003.1"/>
</dbReference>
<sequence length="194" mass="21386">MKKILLAALAFVSLTAFVTFNNTWENDDAHSQIQFTVTHLGVSDVSGTFNDFDVTVQSSKADFSDAVFELSAKTSSINTRIEARDNHLKSADFFDVEKFPTLNFKSTGIKKAGKNKYKLAGNLTLHGVTKPVSLDLTYRGLVENPMSKKQTAGFQITGTIKRSDFKVGDKFPAAMVSDEVRIKADGEFTQTETK</sequence>
<keyword evidence="4" id="KW-1185">Reference proteome</keyword>
<feature type="chain" id="PRO_5045419733" evidence="1">
    <location>
        <begin position="19"/>
        <end position="194"/>
    </location>
</feature>
<comment type="caution">
    <text evidence="3">The sequence shown here is derived from an EMBL/GenBank/DDBJ whole genome shotgun (WGS) entry which is preliminary data.</text>
</comment>
<keyword evidence="1" id="KW-0732">Signal</keyword>
<dbReference type="PANTHER" id="PTHR34406">
    <property type="entry name" value="PROTEIN YCEI"/>
    <property type="match status" value="1"/>
</dbReference>
<evidence type="ECO:0000256" key="1">
    <source>
        <dbReference type="SAM" id="SignalP"/>
    </source>
</evidence>
<dbReference type="SMART" id="SM00867">
    <property type="entry name" value="YceI"/>
    <property type="match status" value="1"/>
</dbReference>
<feature type="signal peptide" evidence="1">
    <location>
        <begin position="1"/>
        <end position="18"/>
    </location>
</feature>
<reference evidence="4" key="1">
    <citation type="journal article" date="2019" name="Int. J. Syst. Evol. Microbiol.">
        <title>The Global Catalogue of Microorganisms (GCM) 10K type strain sequencing project: providing services to taxonomists for standard genome sequencing and annotation.</title>
        <authorList>
            <consortium name="The Broad Institute Genomics Platform"/>
            <consortium name="The Broad Institute Genome Sequencing Center for Infectious Disease"/>
            <person name="Wu L."/>
            <person name="Ma J."/>
        </authorList>
    </citation>
    <scope>NUCLEOTIDE SEQUENCE [LARGE SCALE GENOMIC DNA]</scope>
    <source>
        <strain evidence="4">KCTC 23299</strain>
    </source>
</reference>
<dbReference type="Pfam" id="PF04264">
    <property type="entry name" value="YceI"/>
    <property type="match status" value="1"/>
</dbReference>
<dbReference type="Proteomes" id="UP001597511">
    <property type="component" value="Unassembled WGS sequence"/>
</dbReference>
<dbReference type="Gene3D" id="2.40.128.110">
    <property type="entry name" value="Lipid/polyisoprenoid-binding, YceI-like"/>
    <property type="match status" value="1"/>
</dbReference>
<accession>A0ABW6A4V3</accession>
<name>A0ABW6A4V3_9BACT</name>
<evidence type="ECO:0000313" key="3">
    <source>
        <dbReference type="EMBL" id="MFD2920359.1"/>
    </source>
</evidence>
<protein>
    <submittedName>
        <fullName evidence="3">YceI family protein</fullName>
    </submittedName>
</protein>
<proteinExistence type="predicted"/>
<dbReference type="SUPFAM" id="SSF101874">
    <property type="entry name" value="YceI-like"/>
    <property type="match status" value="1"/>
</dbReference>
<dbReference type="PANTHER" id="PTHR34406:SF1">
    <property type="entry name" value="PROTEIN YCEI"/>
    <property type="match status" value="1"/>
</dbReference>
<gene>
    <name evidence="3" type="ORF">ACFS6H_11595</name>
</gene>
<organism evidence="3 4">
    <name type="scientific">Terrimonas rubra</name>
    <dbReference type="NCBI Taxonomy" id="1035890"/>
    <lineage>
        <taxon>Bacteria</taxon>
        <taxon>Pseudomonadati</taxon>
        <taxon>Bacteroidota</taxon>
        <taxon>Chitinophagia</taxon>
        <taxon>Chitinophagales</taxon>
        <taxon>Chitinophagaceae</taxon>
        <taxon>Terrimonas</taxon>
    </lineage>
</organism>
<dbReference type="InterPro" id="IPR036761">
    <property type="entry name" value="TTHA0802/YceI-like_sf"/>
</dbReference>
<evidence type="ECO:0000313" key="4">
    <source>
        <dbReference type="Proteomes" id="UP001597511"/>
    </source>
</evidence>
<dbReference type="EMBL" id="JBHUOZ010000003">
    <property type="protein sequence ID" value="MFD2920359.1"/>
    <property type="molecule type" value="Genomic_DNA"/>
</dbReference>
<feature type="domain" description="Lipid/polyisoprenoid-binding YceI-like" evidence="2">
    <location>
        <begin position="23"/>
        <end position="189"/>
    </location>
</feature>